<feature type="region of interest" description="Disordered" evidence="1">
    <location>
        <begin position="310"/>
        <end position="436"/>
    </location>
</feature>
<reference evidence="3 4" key="1">
    <citation type="submission" date="2018-06" db="EMBL/GenBank/DDBJ databases">
        <authorList>
            <consortium name="Pathogen Informatics"/>
            <person name="Doyle S."/>
        </authorList>
    </citation>
    <scope>NUCLEOTIDE SEQUENCE [LARGE SCALE GENOMIC DNA]</scope>
    <source>
        <strain evidence="3 4">NCTC10821</strain>
    </source>
</reference>
<protein>
    <submittedName>
        <fullName evidence="3">Protein of uncharacterized function DUF222</fullName>
    </submittedName>
</protein>
<feature type="compositionally biased region" description="Polar residues" evidence="1">
    <location>
        <begin position="414"/>
        <end position="423"/>
    </location>
</feature>
<dbReference type="Pfam" id="PF02720">
    <property type="entry name" value="DUF222"/>
    <property type="match status" value="1"/>
</dbReference>
<accession>A0A378TR01</accession>
<feature type="domain" description="HNH nuclease" evidence="2">
    <location>
        <begin position="476"/>
        <end position="528"/>
    </location>
</feature>
<keyword evidence="4" id="KW-1185">Reference proteome</keyword>
<evidence type="ECO:0000313" key="3">
    <source>
        <dbReference type="EMBL" id="STZ62066.1"/>
    </source>
</evidence>
<evidence type="ECO:0000259" key="2">
    <source>
        <dbReference type="SMART" id="SM00507"/>
    </source>
</evidence>
<dbReference type="Gene3D" id="1.10.30.50">
    <property type="match status" value="1"/>
</dbReference>
<evidence type="ECO:0000256" key="1">
    <source>
        <dbReference type="SAM" id="MobiDB-lite"/>
    </source>
</evidence>
<evidence type="ECO:0000313" key="4">
    <source>
        <dbReference type="Proteomes" id="UP000254978"/>
    </source>
</evidence>
<feature type="compositionally biased region" description="Low complexity" evidence="1">
    <location>
        <begin position="591"/>
        <end position="600"/>
    </location>
</feature>
<feature type="region of interest" description="Disordered" evidence="1">
    <location>
        <begin position="575"/>
        <end position="609"/>
    </location>
</feature>
<dbReference type="OrthoDB" id="4775237at2"/>
<dbReference type="RefSeq" id="WP_115280851.1">
    <property type="nucleotide sequence ID" value="NZ_AP022600.1"/>
</dbReference>
<feature type="compositionally biased region" description="Basic and acidic residues" evidence="1">
    <location>
        <begin position="397"/>
        <end position="412"/>
    </location>
</feature>
<dbReference type="Proteomes" id="UP000254978">
    <property type="component" value="Unassembled WGS sequence"/>
</dbReference>
<dbReference type="InterPro" id="IPR003870">
    <property type="entry name" value="DUF222"/>
</dbReference>
<name>A0A378TR01_9MYCO</name>
<dbReference type="SMART" id="SM00507">
    <property type="entry name" value="HNHc"/>
    <property type="match status" value="1"/>
</dbReference>
<proteinExistence type="predicted"/>
<feature type="compositionally biased region" description="Pro residues" evidence="1">
    <location>
        <begin position="371"/>
        <end position="384"/>
    </location>
</feature>
<organism evidence="3 4">
    <name type="scientific">Mycolicibacterium tokaiense</name>
    <dbReference type="NCBI Taxonomy" id="39695"/>
    <lineage>
        <taxon>Bacteria</taxon>
        <taxon>Bacillati</taxon>
        <taxon>Actinomycetota</taxon>
        <taxon>Actinomycetes</taxon>
        <taxon>Mycobacteriales</taxon>
        <taxon>Mycobacteriaceae</taxon>
        <taxon>Mycolicibacterium</taxon>
    </lineage>
</organism>
<sequence length="636" mass="68111">MFDTLPDPATYGELTPKELVSAIREYHQAEAQMTARKLACIAHLVALREAEAADEEKLWVYDPWAGARDEVAAALALSPRRASGQLRLAEALAVRLPKVAALLDAGVINARVAASIVYRTALVTPAAQPVIDAEIAARAGSYTTASDTDVELAVDAIIDEHDPDAVRRYRDATHDLDVQFGKPDDVTGTASVFGRILATDAEVAARVLNAMADTVCRDDPRSRGELRHAGFGAVFRGHDRLVCQCGRPDCVAASIPSKVTSIVVHILAEAGTLDAALAEVAAAQHFHRNSDPAAPTVDLDAIARDVDAAAAARPAEPVTRWPWDSPTNGDGNGNGDSHDTPPPPETGYDVYLTPPVDNSDDGDNDGEAPPWAAPGPGTPPPPPPDHPDTGTAATPTTDDRADSPAPDIHGEASDSATPDTPNSEAPAAQTCPPAVSTGGHIIPTLLLAELIRTGATIQPLPPPAADPEPHYQFSDQLRRFITLRDLRCSFPGCTRTAEKLDIDHTIAHADHGHTHPSNGKLLCREHHLAKTFPTTAGQWTDEQLPNGDIYWTAPTGHSYLTEPRSRTLLPHANLTTSTTPFIHPNTRRRTTTPTTPMPTRQRTRANDRAQRITTEREHNALLRALDTGPPTRSPFR</sequence>
<dbReference type="EMBL" id="UGQT01000001">
    <property type="protein sequence ID" value="STZ62066.1"/>
    <property type="molecule type" value="Genomic_DNA"/>
</dbReference>
<gene>
    <name evidence="3" type="ORF">NCTC10821_05629</name>
</gene>
<dbReference type="CDD" id="cd00085">
    <property type="entry name" value="HNHc"/>
    <property type="match status" value="1"/>
</dbReference>
<dbReference type="AlphaFoldDB" id="A0A378TR01"/>
<dbReference type="InterPro" id="IPR003615">
    <property type="entry name" value="HNH_nuc"/>
</dbReference>